<feature type="domain" description="Competence protein CoiA-like N-terminal" evidence="1">
    <location>
        <begin position="25"/>
        <end position="60"/>
    </location>
</feature>
<evidence type="ECO:0000259" key="1">
    <source>
        <dbReference type="Pfam" id="PF25164"/>
    </source>
</evidence>
<name>A0A1X3JG40_ECOLX</name>
<dbReference type="EMBL" id="ADJB01000062">
    <property type="protein sequence ID" value="OSL07364.1"/>
    <property type="molecule type" value="Genomic_DNA"/>
</dbReference>
<evidence type="ECO:0000313" key="3">
    <source>
        <dbReference type="Proteomes" id="UP000193045"/>
    </source>
</evidence>
<dbReference type="Proteomes" id="UP000193045">
    <property type="component" value="Unassembled WGS sequence"/>
</dbReference>
<reference evidence="2 3" key="1">
    <citation type="submission" date="2010-04" db="EMBL/GenBank/DDBJ databases">
        <title>The Genome Sequence of Escherichia coli H386.</title>
        <authorList>
            <consortium name="The Broad Institute Genome Sequencing Platform"/>
            <consortium name="The Broad Institute Genome Sequencing Center for Infectious Disease"/>
            <person name="Feldgarden M."/>
            <person name="Gordon D.M."/>
            <person name="Johnson J.R."/>
            <person name="Johnston B.D."/>
            <person name="Young S."/>
            <person name="Zeng Q."/>
            <person name="Koehrsen M."/>
            <person name="Alvarado L."/>
            <person name="Berlin A.M."/>
            <person name="Borenstein D."/>
            <person name="Chapman S.B."/>
            <person name="Chen Z."/>
            <person name="Engels R."/>
            <person name="Freedman E."/>
            <person name="Gellesch M."/>
            <person name="Goldberg J."/>
            <person name="Griggs A."/>
            <person name="Gujja S."/>
            <person name="Heilman E.R."/>
            <person name="Heiman D.I."/>
            <person name="Hepburn T.A."/>
            <person name="Howarth C."/>
            <person name="Jen D."/>
            <person name="Larson L."/>
            <person name="Mehta T."/>
            <person name="Park D."/>
            <person name="Pearson M."/>
            <person name="Richards J."/>
            <person name="Roberts A."/>
            <person name="Saif S."/>
            <person name="Shea T.D."/>
            <person name="Shenoy N."/>
            <person name="Sisk P."/>
            <person name="Stolte C."/>
            <person name="Sykes S.N."/>
            <person name="Walk T."/>
            <person name="White J."/>
            <person name="Yandava C."/>
            <person name="Haas B."/>
            <person name="Henn M.R."/>
            <person name="Nusbaum C."/>
            <person name="Birren B."/>
        </authorList>
    </citation>
    <scope>NUCLEOTIDE SEQUENCE [LARGE SCALE GENOMIC DNA]</scope>
    <source>
        <strain evidence="2 3">H386</strain>
    </source>
</reference>
<proteinExistence type="predicted"/>
<dbReference type="Pfam" id="PF25164">
    <property type="entry name" value="CoiA_N"/>
    <property type="match status" value="1"/>
</dbReference>
<comment type="caution">
    <text evidence="2">The sequence shown here is derived from an EMBL/GenBank/DDBJ whole genome shotgun (WGS) entry which is preliminary data.</text>
</comment>
<gene>
    <name evidence="2" type="ORF">ECVG_04398</name>
</gene>
<evidence type="ECO:0000313" key="2">
    <source>
        <dbReference type="EMBL" id="OSL07364.1"/>
    </source>
</evidence>
<protein>
    <recommendedName>
        <fullName evidence="1">Competence protein CoiA-like N-terminal domain-containing protein</fullName>
    </recommendedName>
</protein>
<sequence length="326" mass="38401">MNDTVIKIPWAKSVDEKLIHIHDAVKGQKYYCPCCNEQLTFKEGKIKKRHFSHRSDTQCDPESVYHKLAKILICYAVYENARGNRKITLISKCFGCHGENIKTIPPHFFSSSHEEVSIDNYRCDVVADTQNSRKIAIEIYHTHETDENKKEKLSIPWIELKSETVIENPFLWRCHDFRFRLGFCKDCINHFMDVIRLCDKHKIDRNLYTPLNIPNDKKHNYIADIITCYRCKKNTPVFIHNNGPTDKAPHTICFVRTPKVKKGYLSNTCVHCEAIIGIRYINWETTHIKYLNDFEYTLEYKWFGSKLSKQKELDILRGKLMNISHK</sequence>
<dbReference type="InterPro" id="IPR057253">
    <property type="entry name" value="CoiA-like_N"/>
</dbReference>
<dbReference type="AlphaFoldDB" id="A0A1X3JG40"/>
<organism evidence="2 3">
    <name type="scientific">Escherichia coli H386</name>
    <dbReference type="NCBI Taxonomy" id="656397"/>
    <lineage>
        <taxon>Bacteria</taxon>
        <taxon>Pseudomonadati</taxon>
        <taxon>Pseudomonadota</taxon>
        <taxon>Gammaproteobacteria</taxon>
        <taxon>Enterobacterales</taxon>
        <taxon>Enterobacteriaceae</taxon>
        <taxon>Escherichia</taxon>
    </lineage>
</organism>
<dbReference type="RefSeq" id="WP_001000495.1">
    <property type="nucleotide sequence ID" value="NZ_ADJB01000062.1"/>
</dbReference>
<accession>A0A1X3JG40</accession>